<proteinExistence type="predicted"/>
<dbReference type="CDD" id="cd00279">
    <property type="entry name" value="YlxR"/>
    <property type="match status" value="1"/>
</dbReference>
<protein>
    <recommendedName>
        <fullName evidence="1">YlxR domain-containing protein</fullName>
    </recommendedName>
</protein>
<evidence type="ECO:0000313" key="3">
    <source>
        <dbReference type="Proteomes" id="UP000199415"/>
    </source>
</evidence>
<evidence type="ECO:0000259" key="1">
    <source>
        <dbReference type="Pfam" id="PF04296"/>
    </source>
</evidence>
<name>A0A1G7SJJ5_9PROT</name>
<feature type="domain" description="YlxR" evidence="1">
    <location>
        <begin position="11"/>
        <end position="84"/>
    </location>
</feature>
<dbReference type="SUPFAM" id="SSF55315">
    <property type="entry name" value="L30e-like"/>
    <property type="match status" value="1"/>
</dbReference>
<dbReference type="PANTHER" id="PTHR34215">
    <property type="entry name" value="BLL0784 PROTEIN"/>
    <property type="match status" value="1"/>
</dbReference>
<reference evidence="2 3" key="1">
    <citation type="submission" date="2016-10" db="EMBL/GenBank/DDBJ databases">
        <authorList>
            <person name="de Groot N.N."/>
        </authorList>
    </citation>
    <scope>NUCLEOTIDE SEQUENCE [LARGE SCALE GENOMIC DNA]</scope>
    <source>
        <strain evidence="2 3">DSM 25584</strain>
    </source>
</reference>
<dbReference type="InterPro" id="IPR037465">
    <property type="entry name" value="YlxR"/>
</dbReference>
<dbReference type="NCBIfam" id="NF006622">
    <property type="entry name" value="PRK09190.1"/>
    <property type="match status" value="1"/>
</dbReference>
<dbReference type="Gene3D" id="3.30.1230.10">
    <property type="entry name" value="YlxR-like"/>
    <property type="match status" value="1"/>
</dbReference>
<accession>A0A1G7SJJ5</accession>
<dbReference type="InterPro" id="IPR007393">
    <property type="entry name" value="YlxR_dom"/>
</dbReference>
<dbReference type="InterPro" id="IPR029064">
    <property type="entry name" value="Ribosomal_eL30-like_sf"/>
</dbReference>
<evidence type="ECO:0000313" key="2">
    <source>
        <dbReference type="EMBL" id="SDG23173.1"/>
    </source>
</evidence>
<keyword evidence="3" id="KW-1185">Reference proteome</keyword>
<dbReference type="Proteomes" id="UP000199415">
    <property type="component" value="Unassembled WGS sequence"/>
</dbReference>
<sequence length="217" mass="23971">MTETRRHTPERKCIVTGEVRPKAELLRFVVGPDGAIVPDPGEELPGRGIWCVPSRDVLEKARQRHFARAARQAVRVPDDLAAQVAARLHKRCLDRIGLAMRAGQARAGFTKVREVLERGDACVLVQARDAAVDGVERLRRLGRAARPDLALVGLFDSDDLGTALGRGPTVHVAVLDGGHADRLLRDCRRLVGFVPEADEAWMDTPTNRTAERDDERR</sequence>
<dbReference type="AlphaFoldDB" id="A0A1G7SJJ5"/>
<dbReference type="InterPro" id="IPR035931">
    <property type="entry name" value="YlxR-like_sf"/>
</dbReference>
<dbReference type="Gene3D" id="3.30.1330.30">
    <property type="match status" value="1"/>
</dbReference>
<dbReference type="STRING" id="1082479.SAMN05216241_10734"/>
<dbReference type="RefSeq" id="WP_090020352.1">
    <property type="nucleotide sequence ID" value="NZ_FNCE01000007.1"/>
</dbReference>
<dbReference type="OrthoDB" id="9799836at2"/>
<dbReference type="PANTHER" id="PTHR34215:SF1">
    <property type="entry name" value="YLXR DOMAIN-CONTAINING PROTEIN"/>
    <property type="match status" value="1"/>
</dbReference>
<dbReference type="EMBL" id="FNCE01000007">
    <property type="protein sequence ID" value="SDG23173.1"/>
    <property type="molecule type" value="Genomic_DNA"/>
</dbReference>
<gene>
    <name evidence="2" type="ORF">SAMN05216241_10734</name>
</gene>
<dbReference type="Pfam" id="PF04296">
    <property type="entry name" value="YlxR"/>
    <property type="match status" value="1"/>
</dbReference>
<dbReference type="SUPFAM" id="SSF64376">
    <property type="entry name" value="YlxR-like"/>
    <property type="match status" value="1"/>
</dbReference>
<organism evidence="2 3">
    <name type="scientific">Limimonas halophila</name>
    <dbReference type="NCBI Taxonomy" id="1082479"/>
    <lineage>
        <taxon>Bacteria</taxon>
        <taxon>Pseudomonadati</taxon>
        <taxon>Pseudomonadota</taxon>
        <taxon>Alphaproteobacteria</taxon>
        <taxon>Rhodospirillales</taxon>
        <taxon>Rhodovibrionaceae</taxon>
        <taxon>Limimonas</taxon>
    </lineage>
</organism>